<feature type="compositionally biased region" description="Low complexity" evidence="1">
    <location>
        <begin position="17"/>
        <end position="27"/>
    </location>
</feature>
<protein>
    <submittedName>
        <fullName evidence="2">Uncharacterized protein</fullName>
    </submittedName>
</protein>
<evidence type="ECO:0000313" key="3">
    <source>
        <dbReference type="Proteomes" id="UP000729402"/>
    </source>
</evidence>
<name>A0A8J5SIC7_ZIZPA</name>
<comment type="caution">
    <text evidence="2">The sequence shown here is derived from an EMBL/GenBank/DDBJ whole genome shotgun (WGS) entry which is preliminary data.</text>
</comment>
<dbReference type="Proteomes" id="UP000729402">
    <property type="component" value="Unassembled WGS sequence"/>
</dbReference>
<sequence length="142" mass="15481">MTTIGGRISGATLGIRSSSDVGRSCSSNTGNMRESAMGLCHRFEARRCSHWPPPLAMVTLRTFTAPRQGPLLLLRGTPLLPPTVASRHGRAEDLRYSMSRATTTTSRLFVGRRLPPRPRQGPPANTTTSRLLAGCRLSTRPR</sequence>
<organism evidence="2 3">
    <name type="scientific">Zizania palustris</name>
    <name type="common">Northern wild rice</name>
    <dbReference type="NCBI Taxonomy" id="103762"/>
    <lineage>
        <taxon>Eukaryota</taxon>
        <taxon>Viridiplantae</taxon>
        <taxon>Streptophyta</taxon>
        <taxon>Embryophyta</taxon>
        <taxon>Tracheophyta</taxon>
        <taxon>Spermatophyta</taxon>
        <taxon>Magnoliopsida</taxon>
        <taxon>Liliopsida</taxon>
        <taxon>Poales</taxon>
        <taxon>Poaceae</taxon>
        <taxon>BOP clade</taxon>
        <taxon>Oryzoideae</taxon>
        <taxon>Oryzeae</taxon>
        <taxon>Zizaniinae</taxon>
        <taxon>Zizania</taxon>
    </lineage>
</organism>
<evidence type="ECO:0000313" key="2">
    <source>
        <dbReference type="EMBL" id="KAG8069582.1"/>
    </source>
</evidence>
<proteinExistence type="predicted"/>
<dbReference type="EMBL" id="JAAALK010000283">
    <property type="protein sequence ID" value="KAG8069582.1"/>
    <property type="molecule type" value="Genomic_DNA"/>
</dbReference>
<reference evidence="2" key="1">
    <citation type="journal article" date="2021" name="bioRxiv">
        <title>Whole Genome Assembly and Annotation of Northern Wild Rice, Zizania palustris L., Supports a Whole Genome Duplication in the Zizania Genus.</title>
        <authorList>
            <person name="Haas M."/>
            <person name="Kono T."/>
            <person name="Macchietto M."/>
            <person name="Millas R."/>
            <person name="McGilp L."/>
            <person name="Shao M."/>
            <person name="Duquette J."/>
            <person name="Hirsch C.N."/>
            <person name="Kimball J."/>
        </authorList>
    </citation>
    <scope>NUCLEOTIDE SEQUENCE</scope>
    <source>
        <tissue evidence="2">Fresh leaf tissue</tissue>
    </source>
</reference>
<gene>
    <name evidence="2" type="ORF">GUJ93_ZPchr0006g45881</name>
</gene>
<keyword evidence="3" id="KW-1185">Reference proteome</keyword>
<reference evidence="2" key="2">
    <citation type="submission" date="2021-02" db="EMBL/GenBank/DDBJ databases">
        <authorList>
            <person name="Kimball J.A."/>
            <person name="Haas M.W."/>
            <person name="Macchietto M."/>
            <person name="Kono T."/>
            <person name="Duquette J."/>
            <person name="Shao M."/>
        </authorList>
    </citation>
    <scope>NUCLEOTIDE SEQUENCE</scope>
    <source>
        <tissue evidence="2">Fresh leaf tissue</tissue>
    </source>
</reference>
<dbReference type="AlphaFoldDB" id="A0A8J5SIC7"/>
<accession>A0A8J5SIC7</accession>
<feature type="region of interest" description="Disordered" evidence="1">
    <location>
        <begin position="1"/>
        <end position="29"/>
    </location>
</feature>
<evidence type="ECO:0000256" key="1">
    <source>
        <dbReference type="SAM" id="MobiDB-lite"/>
    </source>
</evidence>